<dbReference type="InterPro" id="IPR002549">
    <property type="entry name" value="AI-2E-like"/>
</dbReference>
<feature type="transmembrane region" description="Helical" evidence="8">
    <location>
        <begin position="54"/>
        <end position="74"/>
    </location>
</feature>
<keyword evidence="6 8" id="KW-1133">Transmembrane helix</keyword>
<dbReference type="AlphaFoldDB" id="A0A6J6EI81"/>
<comment type="similarity">
    <text evidence="2">Belongs to the autoinducer-2 exporter (AI-2E) (TC 2.A.86) family.</text>
</comment>
<dbReference type="EMBL" id="CAEZTV010000015">
    <property type="protein sequence ID" value="CAB4575129.1"/>
    <property type="molecule type" value="Genomic_DNA"/>
</dbReference>
<comment type="subcellular location">
    <subcellularLocation>
        <location evidence="1">Cell membrane</location>
        <topology evidence="1">Multi-pass membrane protein</topology>
    </subcellularLocation>
</comment>
<keyword evidence="4" id="KW-1003">Cell membrane</keyword>
<dbReference type="GO" id="GO:0005886">
    <property type="term" value="C:plasma membrane"/>
    <property type="evidence" value="ECO:0007669"/>
    <property type="project" value="UniProtKB-SubCell"/>
</dbReference>
<feature type="transmembrane region" description="Helical" evidence="8">
    <location>
        <begin position="317"/>
        <end position="336"/>
    </location>
</feature>
<sequence length="392" mass="42211">MIIRQVKFSIMARFKSPKKPKIASKLKLTRKVKTPAKAEDFGIRGRPMNASNPFYFGFMAVAGGLIALTILEALASASQVFVLIVISLFFAIGLNPAVNYFQRRNMRRGYAVATVVGTVLLFAVLFIWIAIPPLLEEIDSFIGNAPQLVKDLKNNSLINELNNKYGIIDSLESRVNSVIKDGAFVVTAFGGVVGVGRAFISGIVATITILVLTLYFLSSLDKVVKIGLRFVPSSRRDRVAKLTNAIISRIGSFVGGQGIIAILAALFILIMGLAIGMPYTGPLSMLVLICGFIPLIGHFIGMTFVTLISLTDSPQTAIIALTLYIIYVQIENYVITPKIMRRSLSLPGLVTIIAALLGTSLLGLIGGLLAVPIAAAVLLILDEVVFPRADNS</sequence>
<evidence type="ECO:0000256" key="4">
    <source>
        <dbReference type="ARBA" id="ARBA00022475"/>
    </source>
</evidence>
<evidence type="ECO:0000256" key="1">
    <source>
        <dbReference type="ARBA" id="ARBA00004651"/>
    </source>
</evidence>
<accession>A0A6J6EI81</accession>
<feature type="transmembrane region" description="Helical" evidence="8">
    <location>
        <begin position="80"/>
        <end position="98"/>
    </location>
</feature>
<dbReference type="PANTHER" id="PTHR21716:SF53">
    <property type="entry name" value="PERMEASE PERM-RELATED"/>
    <property type="match status" value="1"/>
</dbReference>
<feature type="transmembrane region" description="Helical" evidence="8">
    <location>
        <begin position="110"/>
        <end position="131"/>
    </location>
</feature>
<protein>
    <submittedName>
        <fullName evidence="9">Unannotated protein</fullName>
    </submittedName>
</protein>
<proteinExistence type="inferred from homology"/>
<keyword evidence="7 8" id="KW-0472">Membrane</keyword>
<feature type="transmembrane region" description="Helical" evidence="8">
    <location>
        <begin position="285"/>
        <end position="310"/>
    </location>
</feature>
<keyword evidence="3" id="KW-0813">Transport</keyword>
<gene>
    <name evidence="9" type="ORF">UFOPK1747_00203</name>
</gene>
<reference evidence="9" key="1">
    <citation type="submission" date="2020-05" db="EMBL/GenBank/DDBJ databases">
        <authorList>
            <person name="Chiriac C."/>
            <person name="Salcher M."/>
            <person name="Ghai R."/>
            <person name="Kavagutti S V."/>
        </authorList>
    </citation>
    <scope>NUCLEOTIDE SEQUENCE</scope>
</reference>
<dbReference type="PANTHER" id="PTHR21716">
    <property type="entry name" value="TRANSMEMBRANE PROTEIN"/>
    <property type="match status" value="1"/>
</dbReference>
<evidence type="ECO:0000256" key="7">
    <source>
        <dbReference type="ARBA" id="ARBA00023136"/>
    </source>
</evidence>
<organism evidence="9">
    <name type="scientific">freshwater metagenome</name>
    <dbReference type="NCBI Taxonomy" id="449393"/>
    <lineage>
        <taxon>unclassified sequences</taxon>
        <taxon>metagenomes</taxon>
        <taxon>ecological metagenomes</taxon>
    </lineage>
</organism>
<evidence type="ECO:0000256" key="3">
    <source>
        <dbReference type="ARBA" id="ARBA00022448"/>
    </source>
</evidence>
<keyword evidence="5 8" id="KW-0812">Transmembrane</keyword>
<feature type="transmembrane region" description="Helical" evidence="8">
    <location>
        <begin position="198"/>
        <end position="217"/>
    </location>
</feature>
<evidence type="ECO:0000256" key="6">
    <source>
        <dbReference type="ARBA" id="ARBA00022989"/>
    </source>
</evidence>
<name>A0A6J6EI81_9ZZZZ</name>
<evidence type="ECO:0000313" key="9">
    <source>
        <dbReference type="EMBL" id="CAB4575129.1"/>
    </source>
</evidence>
<dbReference type="GO" id="GO:0055085">
    <property type="term" value="P:transmembrane transport"/>
    <property type="evidence" value="ECO:0007669"/>
    <property type="project" value="TreeGrafter"/>
</dbReference>
<evidence type="ECO:0000256" key="5">
    <source>
        <dbReference type="ARBA" id="ARBA00022692"/>
    </source>
</evidence>
<feature type="transmembrane region" description="Helical" evidence="8">
    <location>
        <begin position="258"/>
        <end position="279"/>
    </location>
</feature>
<evidence type="ECO:0000256" key="8">
    <source>
        <dbReference type="SAM" id="Phobius"/>
    </source>
</evidence>
<evidence type="ECO:0000256" key="2">
    <source>
        <dbReference type="ARBA" id="ARBA00009773"/>
    </source>
</evidence>
<feature type="transmembrane region" description="Helical" evidence="8">
    <location>
        <begin position="348"/>
        <end position="381"/>
    </location>
</feature>
<dbReference type="Pfam" id="PF01594">
    <property type="entry name" value="AI-2E_transport"/>
    <property type="match status" value="1"/>
</dbReference>